<dbReference type="AlphaFoldDB" id="A0A834SFB8"/>
<proteinExistence type="predicted"/>
<dbReference type="Proteomes" id="UP000634136">
    <property type="component" value="Unassembled WGS sequence"/>
</dbReference>
<gene>
    <name evidence="1" type="ORF">G2W53_041202</name>
</gene>
<reference evidence="1" key="1">
    <citation type="submission" date="2020-09" db="EMBL/GenBank/DDBJ databases">
        <title>Genome-Enabled Discovery of Anthraquinone Biosynthesis in Senna tora.</title>
        <authorList>
            <person name="Kang S.-H."/>
            <person name="Pandey R.P."/>
            <person name="Lee C.-M."/>
            <person name="Sim J.-S."/>
            <person name="Jeong J.-T."/>
            <person name="Choi B.-S."/>
            <person name="Jung M."/>
            <person name="Ginzburg D."/>
            <person name="Zhao K."/>
            <person name="Won S.Y."/>
            <person name="Oh T.-J."/>
            <person name="Yu Y."/>
            <person name="Kim N.-H."/>
            <person name="Lee O.R."/>
            <person name="Lee T.-H."/>
            <person name="Bashyal P."/>
            <person name="Kim T.-S."/>
            <person name="Lee W.-H."/>
            <person name="Kawkins C."/>
            <person name="Kim C.-K."/>
            <person name="Kim J.S."/>
            <person name="Ahn B.O."/>
            <person name="Rhee S.Y."/>
            <person name="Sohng J.K."/>
        </authorList>
    </citation>
    <scope>NUCLEOTIDE SEQUENCE</scope>
    <source>
        <tissue evidence="1">Leaf</tissue>
    </source>
</reference>
<name>A0A834SFB8_9FABA</name>
<evidence type="ECO:0000313" key="2">
    <source>
        <dbReference type="Proteomes" id="UP000634136"/>
    </source>
</evidence>
<organism evidence="1 2">
    <name type="scientific">Senna tora</name>
    <dbReference type="NCBI Taxonomy" id="362788"/>
    <lineage>
        <taxon>Eukaryota</taxon>
        <taxon>Viridiplantae</taxon>
        <taxon>Streptophyta</taxon>
        <taxon>Embryophyta</taxon>
        <taxon>Tracheophyta</taxon>
        <taxon>Spermatophyta</taxon>
        <taxon>Magnoliopsida</taxon>
        <taxon>eudicotyledons</taxon>
        <taxon>Gunneridae</taxon>
        <taxon>Pentapetalae</taxon>
        <taxon>rosids</taxon>
        <taxon>fabids</taxon>
        <taxon>Fabales</taxon>
        <taxon>Fabaceae</taxon>
        <taxon>Caesalpinioideae</taxon>
        <taxon>Cassia clade</taxon>
        <taxon>Senna</taxon>
    </lineage>
</organism>
<dbReference type="EMBL" id="JAAIUW010000013">
    <property type="protein sequence ID" value="KAF7802091.1"/>
    <property type="molecule type" value="Genomic_DNA"/>
</dbReference>
<evidence type="ECO:0000313" key="1">
    <source>
        <dbReference type="EMBL" id="KAF7802091.1"/>
    </source>
</evidence>
<protein>
    <submittedName>
        <fullName evidence="1">Uncharacterized protein</fullName>
    </submittedName>
</protein>
<accession>A0A834SFB8</accession>
<comment type="caution">
    <text evidence="1">The sequence shown here is derived from an EMBL/GenBank/DDBJ whole genome shotgun (WGS) entry which is preliminary data.</text>
</comment>
<keyword evidence="2" id="KW-1185">Reference proteome</keyword>
<sequence length="226" mass="25339">MTKLRQFWEQVFALHPGSNIYGILGGDKGPLCIMSTDRMVVLSRLNLCPTQMANNSWTALCGFQLHCYRLKSRKYAASGSHLFASFRWNEFILSDRVHEVVEVCIYAIRHPTSNPLVDEQDSIEGVFVFPFTSLLRPDDDDTVLPMGASSSVPRGTGTSVTIASSNGVSTKFYYLDEPQSEVRFTRLVPRQPPIYHAYKRGKVQPIKNLGGLGANLTDYEAPRQMT</sequence>